<gene>
    <name evidence="14" type="ORF">MNOR_LOCUS26811</name>
</gene>
<evidence type="ECO:0000256" key="8">
    <source>
        <dbReference type="ARBA" id="ARBA00023125"/>
    </source>
</evidence>
<feature type="non-terminal residue" evidence="14">
    <location>
        <position position="649"/>
    </location>
</feature>
<dbReference type="GO" id="GO:0003677">
    <property type="term" value="F:DNA binding"/>
    <property type="evidence" value="ECO:0007669"/>
    <property type="project" value="UniProtKB-KW"/>
</dbReference>
<evidence type="ECO:0000256" key="1">
    <source>
        <dbReference type="ARBA" id="ARBA00004123"/>
    </source>
</evidence>
<organism evidence="14 15">
    <name type="scientific">Meganyctiphanes norvegica</name>
    <name type="common">Northern krill</name>
    <name type="synonym">Thysanopoda norvegica</name>
    <dbReference type="NCBI Taxonomy" id="48144"/>
    <lineage>
        <taxon>Eukaryota</taxon>
        <taxon>Metazoa</taxon>
        <taxon>Ecdysozoa</taxon>
        <taxon>Arthropoda</taxon>
        <taxon>Crustacea</taxon>
        <taxon>Multicrustacea</taxon>
        <taxon>Malacostraca</taxon>
        <taxon>Eumalacostraca</taxon>
        <taxon>Eucarida</taxon>
        <taxon>Euphausiacea</taxon>
        <taxon>Euphausiidae</taxon>
        <taxon>Meganyctiphanes</taxon>
    </lineage>
</organism>
<evidence type="ECO:0000259" key="13">
    <source>
        <dbReference type="PROSITE" id="PS50157"/>
    </source>
</evidence>
<keyword evidence="4" id="KW-0677">Repeat</keyword>
<feature type="domain" description="C2H2-type" evidence="13">
    <location>
        <begin position="422"/>
        <end position="450"/>
    </location>
</feature>
<comment type="caution">
    <text evidence="14">The sequence shown here is derived from an EMBL/GenBank/DDBJ whole genome shotgun (WGS) entry which is preliminary data.</text>
</comment>
<keyword evidence="10" id="KW-0539">Nucleus</keyword>
<name>A0AAV2RLN9_MEGNR</name>
<protein>
    <recommendedName>
        <fullName evidence="13">C2H2-type domain-containing protein</fullName>
    </recommendedName>
</protein>
<evidence type="ECO:0000256" key="3">
    <source>
        <dbReference type="ARBA" id="ARBA00022723"/>
    </source>
</evidence>
<dbReference type="Proteomes" id="UP001497623">
    <property type="component" value="Unassembled WGS sequence"/>
</dbReference>
<evidence type="ECO:0000313" key="14">
    <source>
        <dbReference type="EMBL" id="CAL4131663.1"/>
    </source>
</evidence>
<evidence type="ECO:0000256" key="11">
    <source>
        <dbReference type="PROSITE-ProRule" id="PRU00042"/>
    </source>
</evidence>
<feature type="region of interest" description="Disordered" evidence="12">
    <location>
        <begin position="217"/>
        <end position="239"/>
    </location>
</feature>
<evidence type="ECO:0000256" key="5">
    <source>
        <dbReference type="ARBA" id="ARBA00022771"/>
    </source>
</evidence>
<keyword evidence="8" id="KW-0238">DNA-binding</keyword>
<keyword evidence="3" id="KW-0479">Metal-binding</keyword>
<evidence type="ECO:0000313" key="15">
    <source>
        <dbReference type="Proteomes" id="UP001497623"/>
    </source>
</evidence>
<dbReference type="InterPro" id="IPR013087">
    <property type="entry name" value="Znf_C2H2_type"/>
</dbReference>
<evidence type="ECO:0000256" key="9">
    <source>
        <dbReference type="ARBA" id="ARBA00023163"/>
    </source>
</evidence>
<feature type="domain" description="C2H2-type" evidence="13">
    <location>
        <begin position="478"/>
        <end position="505"/>
    </location>
</feature>
<evidence type="ECO:0000256" key="12">
    <source>
        <dbReference type="SAM" id="MobiDB-lite"/>
    </source>
</evidence>
<dbReference type="GO" id="GO:0008270">
    <property type="term" value="F:zinc ion binding"/>
    <property type="evidence" value="ECO:0007669"/>
    <property type="project" value="UniProtKB-KW"/>
</dbReference>
<dbReference type="Gene3D" id="3.30.160.60">
    <property type="entry name" value="Classic Zinc Finger"/>
    <property type="match status" value="6"/>
</dbReference>
<feature type="domain" description="C2H2-type" evidence="13">
    <location>
        <begin position="366"/>
        <end position="393"/>
    </location>
</feature>
<comment type="similarity">
    <text evidence="2">Belongs to the krueppel C2H2-type zinc-finger protein family.</text>
</comment>
<dbReference type="EMBL" id="CAXKWB010027276">
    <property type="protein sequence ID" value="CAL4131663.1"/>
    <property type="molecule type" value="Genomic_DNA"/>
</dbReference>
<evidence type="ECO:0000256" key="2">
    <source>
        <dbReference type="ARBA" id="ARBA00006991"/>
    </source>
</evidence>
<dbReference type="PANTHER" id="PTHR24379:SF121">
    <property type="entry name" value="C2H2-TYPE DOMAIN-CONTAINING PROTEIN"/>
    <property type="match status" value="1"/>
</dbReference>
<dbReference type="PANTHER" id="PTHR24379">
    <property type="entry name" value="KRAB AND ZINC FINGER DOMAIN-CONTAINING"/>
    <property type="match status" value="1"/>
</dbReference>
<dbReference type="AlphaFoldDB" id="A0AAV2RLN9"/>
<evidence type="ECO:0000256" key="6">
    <source>
        <dbReference type="ARBA" id="ARBA00022833"/>
    </source>
</evidence>
<dbReference type="FunFam" id="3.30.160.60:FF:000075">
    <property type="entry name" value="Putative zinc finger protein 536"/>
    <property type="match status" value="1"/>
</dbReference>
<keyword evidence="9" id="KW-0804">Transcription</keyword>
<dbReference type="SMART" id="SM00355">
    <property type="entry name" value="ZnF_C2H2"/>
    <property type="match status" value="10"/>
</dbReference>
<dbReference type="SUPFAM" id="SSF57667">
    <property type="entry name" value="beta-beta-alpha zinc fingers"/>
    <property type="match status" value="4"/>
</dbReference>
<keyword evidence="5 11" id="KW-0863">Zinc-finger</keyword>
<evidence type="ECO:0000256" key="7">
    <source>
        <dbReference type="ARBA" id="ARBA00023015"/>
    </source>
</evidence>
<sequence length="649" mass="75511">MDWVWNSPFYNPYAYFLLNSSYNAGETSLHIPNNYSHSGIPRTQFEHGQPHINPYNTFAVKAEPKEETKDDMHVVKESQLGFDMKFNNIYNSNIKSEFNTEVTQIKKEKVSETHINDKNIHDMHIVKDKINVHQKESNIYNYKVKLEEFETEELVVNENNSNTKQSSFTCIEKNSDNHEYNPVLCKKEYSLSQVKQNLNNHYLAHEKNNIFLNKAEIPNSQESKSKSNSSINSRPNKTPMTCMMTGAISLLANFDRISKNAHNEEPKITEKILDREPNLAEKGQTLEATLIKDENYKTDIQNTILQNEKETTDADITNKRKYVHYIENGTEKEVKNTGTVIQEDTNNHRDINIETIFLANNNNLKWDCTLCDEKFSKRHNLKQHMLVHAESDVFTCSVCDYKTLRSNRLKVHMRMHTGERPFNCSECDFASTQQGNLKNHILRYHIQELKCSECKMLFKGKINLNKHKESAHSSKKRYACNLCNYRTNDSSALRCHAVRHSGIKKYICSDCNQGFRDKYGLKIHMLVHSGGKLLNCSECRYSTLEQKNLERHVNMVHCTQNATVFISVEDKSICEDCGYACKSKLLFDKHMQIHALHGKLLNCPKCAYKCKKYSTLREHSLLHKEKVLRCKSCNYRFLSQEFYDAHMIT</sequence>
<evidence type="ECO:0000256" key="4">
    <source>
        <dbReference type="ARBA" id="ARBA00022737"/>
    </source>
</evidence>
<dbReference type="FunFam" id="3.30.160.60:FF:000100">
    <property type="entry name" value="Zinc finger 45-like"/>
    <property type="match status" value="1"/>
</dbReference>
<feature type="compositionally biased region" description="Low complexity" evidence="12">
    <location>
        <begin position="219"/>
        <end position="237"/>
    </location>
</feature>
<comment type="subcellular location">
    <subcellularLocation>
        <location evidence="1">Nucleus</location>
    </subcellularLocation>
</comment>
<evidence type="ECO:0000256" key="10">
    <source>
        <dbReference type="ARBA" id="ARBA00023242"/>
    </source>
</evidence>
<accession>A0AAV2RLN9</accession>
<dbReference type="Pfam" id="PF00096">
    <property type="entry name" value="zf-C2H2"/>
    <property type="match status" value="3"/>
</dbReference>
<feature type="domain" description="C2H2-type" evidence="13">
    <location>
        <begin position="449"/>
        <end position="477"/>
    </location>
</feature>
<feature type="domain" description="C2H2-type" evidence="13">
    <location>
        <begin position="506"/>
        <end position="533"/>
    </location>
</feature>
<keyword evidence="7" id="KW-0805">Transcription regulation</keyword>
<dbReference type="GO" id="GO:0005634">
    <property type="term" value="C:nucleus"/>
    <property type="evidence" value="ECO:0007669"/>
    <property type="project" value="UniProtKB-SubCell"/>
</dbReference>
<dbReference type="PROSITE" id="PS50157">
    <property type="entry name" value="ZINC_FINGER_C2H2_2"/>
    <property type="match status" value="6"/>
</dbReference>
<keyword evidence="6" id="KW-0862">Zinc</keyword>
<reference evidence="14 15" key="1">
    <citation type="submission" date="2024-05" db="EMBL/GenBank/DDBJ databases">
        <authorList>
            <person name="Wallberg A."/>
        </authorList>
    </citation>
    <scope>NUCLEOTIDE SEQUENCE [LARGE SCALE GENOMIC DNA]</scope>
</reference>
<dbReference type="PROSITE" id="PS00028">
    <property type="entry name" value="ZINC_FINGER_C2H2_1"/>
    <property type="match status" value="5"/>
</dbReference>
<dbReference type="InterPro" id="IPR036236">
    <property type="entry name" value="Znf_C2H2_sf"/>
</dbReference>
<dbReference type="FunFam" id="3.30.160.60:FF:000446">
    <property type="entry name" value="Zinc finger protein"/>
    <property type="match status" value="1"/>
</dbReference>
<feature type="domain" description="C2H2-type" evidence="13">
    <location>
        <begin position="394"/>
        <end position="421"/>
    </location>
</feature>
<keyword evidence="15" id="KW-1185">Reference proteome</keyword>
<proteinExistence type="inferred from homology"/>